<dbReference type="PROSITE" id="PS50931">
    <property type="entry name" value="HTH_LYSR"/>
    <property type="match status" value="1"/>
</dbReference>
<keyword evidence="4" id="KW-0804">Transcription</keyword>
<dbReference type="Pfam" id="PF00126">
    <property type="entry name" value="HTH_1"/>
    <property type="match status" value="1"/>
</dbReference>
<dbReference type="InterPro" id="IPR005119">
    <property type="entry name" value="LysR_subst-bd"/>
</dbReference>
<evidence type="ECO:0000256" key="2">
    <source>
        <dbReference type="ARBA" id="ARBA00023015"/>
    </source>
</evidence>
<sequence length="313" mass="35545">MHRRLPTTIKRLEVFISYMEHQNMNHVADALNVNTLSVYRSIHGLEEDLECILFEKRGRSLVPLQSAHILYEHALPALSDLSRAIDNTQISAGMEPKRLRIGSVNSLTIDLVPHLLSAYKQRRPDVELEFHSGSNCDLIEQLKRSDLDVVMIYGDQRLEESSQHTALKLFDDKLSYTIAKSSPQPAQHDLPITTSYLKTQTFMTLTQGFGLRETFDKVMVKLDGQIRIHSEFSSIFGLSFALKAGNYAALLPSRMSEVSEQIGLSFYPLADDIAESHGIYLLMNRASEHNPAIRALTAECRMYSLRWQTMPHL</sequence>
<dbReference type="RefSeq" id="WP_164711787.1">
    <property type="nucleotide sequence ID" value="NZ_CP033077.1"/>
</dbReference>
<evidence type="ECO:0000259" key="5">
    <source>
        <dbReference type="PROSITE" id="PS50931"/>
    </source>
</evidence>
<dbReference type="InterPro" id="IPR036390">
    <property type="entry name" value="WH_DNA-bd_sf"/>
</dbReference>
<proteinExistence type="inferred from homology"/>
<gene>
    <name evidence="6" type="ORF">ACFODT_15905</name>
</gene>
<evidence type="ECO:0000313" key="7">
    <source>
        <dbReference type="Proteomes" id="UP001595384"/>
    </source>
</evidence>
<evidence type="ECO:0000256" key="3">
    <source>
        <dbReference type="ARBA" id="ARBA00023125"/>
    </source>
</evidence>
<evidence type="ECO:0000313" key="6">
    <source>
        <dbReference type="EMBL" id="MFC3025288.1"/>
    </source>
</evidence>
<dbReference type="Proteomes" id="UP001595384">
    <property type="component" value="Unassembled WGS sequence"/>
</dbReference>
<name>A0ABV7CCD1_9VIBR</name>
<evidence type="ECO:0000256" key="1">
    <source>
        <dbReference type="ARBA" id="ARBA00009437"/>
    </source>
</evidence>
<dbReference type="Gene3D" id="1.10.10.10">
    <property type="entry name" value="Winged helix-like DNA-binding domain superfamily/Winged helix DNA-binding domain"/>
    <property type="match status" value="1"/>
</dbReference>
<keyword evidence="7" id="KW-1185">Reference proteome</keyword>
<dbReference type="InterPro" id="IPR000847">
    <property type="entry name" value="LysR_HTH_N"/>
</dbReference>
<keyword evidence="3" id="KW-0238">DNA-binding</keyword>
<dbReference type="PANTHER" id="PTHR30346:SF0">
    <property type="entry name" value="HCA OPERON TRANSCRIPTIONAL ACTIVATOR HCAR"/>
    <property type="match status" value="1"/>
</dbReference>
<reference evidence="7" key="1">
    <citation type="journal article" date="2019" name="Int. J. Syst. Evol. Microbiol.">
        <title>The Global Catalogue of Microorganisms (GCM) 10K type strain sequencing project: providing services to taxonomists for standard genome sequencing and annotation.</title>
        <authorList>
            <consortium name="The Broad Institute Genomics Platform"/>
            <consortium name="The Broad Institute Genome Sequencing Center for Infectious Disease"/>
            <person name="Wu L."/>
            <person name="Ma J."/>
        </authorList>
    </citation>
    <scope>NUCLEOTIDE SEQUENCE [LARGE SCALE GENOMIC DNA]</scope>
    <source>
        <strain evidence="7">KCTC 62784</strain>
    </source>
</reference>
<dbReference type="Pfam" id="PF03466">
    <property type="entry name" value="LysR_substrate"/>
    <property type="match status" value="1"/>
</dbReference>
<accession>A0ABV7CCD1</accession>
<protein>
    <submittedName>
        <fullName evidence="6">LysR substrate-binding domain-containing protein</fullName>
    </submittedName>
</protein>
<organism evidence="6 7">
    <name type="scientific">Vibrio zhugei</name>
    <dbReference type="NCBI Taxonomy" id="2479546"/>
    <lineage>
        <taxon>Bacteria</taxon>
        <taxon>Pseudomonadati</taxon>
        <taxon>Pseudomonadota</taxon>
        <taxon>Gammaproteobacteria</taxon>
        <taxon>Vibrionales</taxon>
        <taxon>Vibrionaceae</taxon>
        <taxon>Vibrio</taxon>
    </lineage>
</organism>
<feature type="domain" description="HTH lysR-type" evidence="5">
    <location>
        <begin position="7"/>
        <end position="64"/>
    </location>
</feature>
<comment type="similarity">
    <text evidence="1">Belongs to the LysR transcriptional regulatory family.</text>
</comment>
<dbReference type="EMBL" id="JBHRSE010000114">
    <property type="protein sequence ID" value="MFC3025288.1"/>
    <property type="molecule type" value="Genomic_DNA"/>
</dbReference>
<keyword evidence="2" id="KW-0805">Transcription regulation</keyword>
<evidence type="ECO:0000256" key="4">
    <source>
        <dbReference type="ARBA" id="ARBA00023163"/>
    </source>
</evidence>
<dbReference type="PANTHER" id="PTHR30346">
    <property type="entry name" value="TRANSCRIPTIONAL DUAL REGULATOR HCAR-RELATED"/>
    <property type="match status" value="1"/>
</dbReference>
<comment type="caution">
    <text evidence="6">The sequence shown here is derived from an EMBL/GenBank/DDBJ whole genome shotgun (WGS) entry which is preliminary data.</text>
</comment>
<dbReference type="InterPro" id="IPR036388">
    <property type="entry name" value="WH-like_DNA-bd_sf"/>
</dbReference>
<dbReference type="SUPFAM" id="SSF46785">
    <property type="entry name" value="Winged helix' DNA-binding domain"/>
    <property type="match status" value="1"/>
</dbReference>
<dbReference type="Gene3D" id="3.40.190.290">
    <property type="match status" value="1"/>
</dbReference>
<dbReference type="SUPFAM" id="SSF53850">
    <property type="entry name" value="Periplasmic binding protein-like II"/>
    <property type="match status" value="1"/>
</dbReference>